<dbReference type="PANTHER" id="PTHR35093">
    <property type="entry name" value="OUTER MEMBRANE PROTEIN NMB0088-RELATED"/>
    <property type="match status" value="1"/>
</dbReference>
<dbReference type="Pfam" id="PF03349">
    <property type="entry name" value="Toluene_X"/>
    <property type="match status" value="1"/>
</dbReference>
<dbReference type="AlphaFoldDB" id="E5YBG9"/>
<keyword evidence="3" id="KW-1134">Transmembrane beta strand</keyword>
<dbReference type="Proteomes" id="UP000006034">
    <property type="component" value="Unassembled WGS sequence"/>
</dbReference>
<evidence type="ECO:0000313" key="9">
    <source>
        <dbReference type="EMBL" id="EFV42621.1"/>
    </source>
</evidence>
<keyword evidence="7" id="KW-0998">Cell outer membrane</keyword>
<proteinExistence type="inferred from homology"/>
<keyword evidence="10" id="KW-1185">Reference proteome</keyword>
<comment type="subcellular location">
    <subcellularLocation>
        <location evidence="1">Cell outer membrane</location>
        <topology evidence="1">Multi-pass membrane protein</topology>
    </subcellularLocation>
</comment>
<evidence type="ECO:0000256" key="7">
    <source>
        <dbReference type="ARBA" id="ARBA00023237"/>
    </source>
</evidence>
<dbReference type="GeneID" id="78085086"/>
<dbReference type="GO" id="GO:0009279">
    <property type="term" value="C:cell outer membrane"/>
    <property type="evidence" value="ECO:0007669"/>
    <property type="project" value="UniProtKB-SubCell"/>
</dbReference>
<evidence type="ECO:0000256" key="8">
    <source>
        <dbReference type="SAM" id="SignalP"/>
    </source>
</evidence>
<evidence type="ECO:0000256" key="5">
    <source>
        <dbReference type="ARBA" id="ARBA00022729"/>
    </source>
</evidence>
<name>E5YBG9_BILW3</name>
<keyword evidence="5 8" id="KW-0732">Signal</keyword>
<dbReference type="GO" id="GO:0015483">
    <property type="term" value="F:long-chain fatty acid transporting porin activity"/>
    <property type="evidence" value="ECO:0007669"/>
    <property type="project" value="TreeGrafter"/>
</dbReference>
<reference evidence="9 10" key="1">
    <citation type="submission" date="2010-10" db="EMBL/GenBank/DDBJ databases">
        <authorList>
            <consortium name="The Broad Institute Genome Sequencing Platform"/>
            <person name="Ward D."/>
            <person name="Earl A."/>
            <person name="Feldgarden M."/>
            <person name="Young S.K."/>
            <person name="Gargeya S."/>
            <person name="Zeng Q."/>
            <person name="Alvarado L."/>
            <person name="Berlin A."/>
            <person name="Bochicchio J."/>
            <person name="Chapman S.B."/>
            <person name="Chen Z."/>
            <person name="Freedman E."/>
            <person name="Gellesch M."/>
            <person name="Goldberg J."/>
            <person name="Griggs A."/>
            <person name="Gujja S."/>
            <person name="Heilman E."/>
            <person name="Heiman D."/>
            <person name="Howarth C."/>
            <person name="Mehta T."/>
            <person name="Neiman D."/>
            <person name="Pearson M."/>
            <person name="Roberts A."/>
            <person name="Saif S."/>
            <person name="Shea T."/>
            <person name="Shenoy N."/>
            <person name="Sisk P."/>
            <person name="Stolte C."/>
            <person name="Sykes S."/>
            <person name="White J."/>
            <person name="Yandava C."/>
            <person name="Allen-Vercoe E."/>
            <person name="Sibley C."/>
            <person name="Ambrose C.E."/>
            <person name="Strauss J."/>
            <person name="Daigneault M."/>
            <person name="Haas B."/>
            <person name="Nusbaum C."/>
            <person name="Birren B."/>
        </authorList>
    </citation>
    <scope>NUCLEOTIDE SEQUENCE [LARGE SCALE GENOMIC DNA]</scope>
    <source>
        <strain evidence="9 10">3_1_6</strain>
    </source>
</reference>
<feature type="chain" id="PRO_5003203359" description="Long-chain fatty acid transporter" evidence="8">
    <location>
        <begin position="26"/>
        <end position="422"/>
    </location>
</feature>
<evidence type="ECO:0000313" key="10">
    <source>
        <dbReference type="Proteomes" id="UP000006034"/>
    </source>
</evidence>
<dbReference type="RefSeq" id="WP_005030507.1">
    <property type="nucleotide sequence ID" value="NZ_KE150238.1"/>
</dbReference>
<reference evidence="9 10" key="2">
    <citation type="submission" date="2013-04" db="EMBL/GenBank/DDBJ databases">
        <title>The Genome Sequence of Bilophila wadsworthia 3_1_6.</title>
        <authorList>
            <consortium name="The Broad Institute Genomics Platform"/>
            <person name="Earl A."/>
            <person name="Ward D."/>
            <person name="Feldgarden M."/>
            <person name="Gevers D."/>
            <person name="Sibley C."/>
            <person name="Strauss J."/>
            <person name="Allen-Vercoe E."/>
            <person name="Walker B."/>
            <person name="Young S."/>
            <person name="Zeng Q."/>
            <person name="Gargeya S."/>
            <person name="Fitzgerald M."/>
            <person name="Haas B."/>
            <person name="Abouelleil A."/>
            <person name="Allen A.W."/>
            <person name="Alvarado L."/>
            <person name="Arachchi H.M."/>
            <person name="Berlin A.M."/>
            <person name="Chapman S.B."/>
            <person name="Gainer-Dewar J."/>
            <person name="Goldberg J."/>
            <person name="Griggs A."/>
            <person name="Gujja S."/>
            <person name="Hansen M."/>
            <person name="Howarth C."/>
            <person name="Imamovic A."/>
            <person name="Ireland A."/>
            <person name="Larimer J."/>
            <person name="McCowan C."/>
            <person name="Murphy C."/>
            <person name="Pearson M."/>
            <person name="Poon T.W."/>
            <person name="Priest M."/>
            <person name="Roberts A."/>
            <person name="Saif S."/>
            <person name="Shea T."/>
            <person name="Sisk P."/>
            <person name="Sykes S."/>
            <person name="Wortman J."/>
            <person name="Nusbaum C."/>
            <person name="Birren B."/>
        </authorList>
    </citation>
    <scope>NUCLEOTIDE SEQUENCE [LARGE SCALE GENOMIC DNA]</scope>
    <source>
        <strain evidence="9 10">3_1_6</strain>
    </source>
</reference>
<dbReference type="SUPFAM" id="SSF56935">
    <property type="entry name" value="Porins"/>
    <property type="match status" value="1"/>
</dbReference>
<gene>
    <name evidence="9" type="ORF">HMPREF0179_03542</name>
</gene>
<feature type="signal peptide" evidence="8">
    <location>
        <begin position="1"/>
        <end position="25"/>
    </location>
</feature>
<evidence type="ECO:0000256" key="2">
    <source>
        <dbReference type="ARBA" id="ARBA00008163"/>
    </source>
</evidence>
<evidence type="ECO:0008006" key="11">
    <source>
        <dbReference type="Google" id="ProtNLM"/>
    </source>
</evidence>
<organism evidence="9 10">
    <name type="scientific">Bilophila wadsworthia (strain 3_1_6)</name>
    <dbReference type="NCBI Taxonomy" id="563192"/>
    <lineage>
        <taxon>Bacteria</taxon>
        <taxon>Pseudomonadati</taxon>
        <taxon>Thermodesulfobacteriota</taxon>
        <taxon>Desulfovibrionia</taxon>
        <taxon>Desulfovibrionales</taxon>
        <taxon>Desulfovibrionaceae</taxon>
        <taxon>Bilophila</taxon>
    </lineage>
</organism>
<protein>
    <recommendedName>
        <fullName evidence="11">Long-chain fatty acid transporter</fullName>
    </recommendedName>
</protein>
<dbReference type="Gene3D" id="2.40.160.60">
    <property type="entry name" value="Outer membrane protein transport protein (OMPP1/FadL/TodX)"/>
    <property type="match status" value="1"/>
</dbReference>
<dbReference type="HOGENOM" id="CLU_035981_2_1_7"/>
<keyword evidence="4" id="KW-0812">Transmembrane</keyword>
<dbReference type="InterPro" id="IPR005017">
    <property type="entry name" value="OMPP1/FadL/TodX"/>
</dbReference>
<comment type="similarity">
    <text evidence="2">Belongs to the OmpP1/FadL family.</text>
</comment>
<sequence length="422" mass="46200">MKRIASLLLAACLLAAPQLTGKAQAEGFALSDFGARGTALAGGMVARADDPSAVAWNPAGITQLPGTQIMVGMTAIQPSGTVDTVDRFGIGRSTDVDKHTWANPHAYLTHQFSDNLWGGIGIFSRFGLGNSYPTNWPGRENLKYVSLKTVSLNPNLAFKINDNLSLAVGLEFMYATMLMKKDGDLGKMTGSPLLSGRYDQQMLTGSSIAPGFNLAAHYKFNDEWAAGLTYRSRVKQAVRGHVEFENKNPVPGLVNLPNSDLHGNLNLPDTISFGVMWKPMETLSFEAGAVYTVWSNYRSLNIHMDNPQYGTAYSPKNWRDTWGFNVSAEYKALDWLTLRGGYVFETSPMKDSTCDYMTPSNGRHRITAGVGFNWDQWTVDLAYGYLIIKELSYDKSTADGVLKGRSHNGSSHIAAVSVGYKF</sequence>
<evidence type="ECO:0000256" key="3">
    <source>
        <dbReference type="ARBA" id="ARBA00022452"/>
    </source>
</evidence>
<accession>E5YBG9</accession>
<dbReference type="OrthoDB" id="9922at2"/>
<evidence type="ECO:0000256" key="6">
    <source>
        <dbReference type="ARBA" id="ARBA00023136"/>
    </source>
</evidence>
<dbReference type="EMBL" id="ADCP02000001">
    <property type="protein sequence ID" value="EFV42621.1"/>
    <property type="molecule type" value="Genomic_DNA"/>
</dbReference>
<dbReference type="STRING" id="563192.HMPREF0179_03542"/>
<comment type="caution">
    <text evidence="9">The sequence shown here is derived from an EMBL/GenBank/DDBJ whole genome shotgun (WGS) entry which is preliminary data.</text>
</comment>
<keyword evidence="6" id="KW-0472">Membrane</keyword>
<dbReference type="PANTHER" id="PTHR35093:SF8">
    <property type="entry name" value="OUTER MEMBRANE PROTEIN NMB0088-RELATED"/>
    <property type="match status" value="1"/>
</dbReference>
<dbReference type="eggNOG" id="COG2067">
    <property type="taxonomic scope" value="Bacteria"/>
</dbReference>
<evidence type="ECO:0000256" key="4">
    <source>
        <dbReference type="ARBA" id="ARBA00022692"/>
    </source>
</evidence>
<evidence type="ECO:0000256" key="1">
    <source>
        <dbReference type="ARBA" id="ARBA00004571"/>
    </source>
</evidence>